<protein>
    <submittedName>
        <fullName evidence="2">Stage II sporulation protein R</fullName>
    </submittedName>
</protein>
<accession>A0A7X2NJF1</accession>
<gene>
    <name evidence="2" type="ORF">FYJ39_04235</name>
</gene>
<feature type="signal peptide" evidence="1">
    <location>
        <begin position="1"/>
        <end position="19"/>
    </location>
</feature>
<evidence type="ECO:0000313" key="2">
    <source>
        <dbReference type="EMBL" id="MSS35811.1"/>
    </source>
</evidence>
<evidence type="ECO:0000256" key="1">
    <source>
        <dbReference type="SAM" id="SignalP"/>
    </source>
</evidence>
<dbReference type="Proteomes" id="UP000429958">
    <property type="component" value="Unassembled WGS sequence"/>
</dbReference>
<reference evidence="2 3" key="1">
    <citation type="submission" date="2019-08" db="EMBL/GenBank/DDBJ databases">
        <title>In-depth cultivation of the pig gut microbiome towards novel bacterial diversity and tailored functional studies.</title>
        <authorList>
            <person name="Wylensek D."/>
            <person name="Hitch T.C.A."/>
            <person name="Clavel T."/>
        </authorList>
    </citation>
    <scope>NUCLEOTIDE SEQUENCE [LARGE SCALE GENOMIC DNA]</scope>
    <source>
        <strain evidence="2 3">WCA-389-WT-23D1</strain>
    </source>
</reference>
<dbReference type="Pfam" id="PF09551">
    <property type="entry name" value="Spore_II_R"/>
    <property type="match status" value="1"/>
</dbReference>
<dbReference type="AlphaFoldDB" id="A0A7X2NJF1"/>
<feature type="chain" id="PRO_5039365847" evidence="1">
    <location>
        <begin position="20"/>
        <end position="224"/>
    </location>
</feature>
<keyword evidence="1" id="KW-0732">Signal</keyword>
<proteinExistence type="predicted"/>
<keyword evidence="3" id="KW-1185">Reference proteome</keyword>
<dbReference type="RefSeq" id="WP_154471213.1">
    <property type="nucleotide sequence ID" value="NZ_DBEWUL010000221.1"/>
</dbReference>
<dbReference type="InterPro" id="IPR014202">
    <property type="entry name" value="Spore_II_R"/>
</dbReference>
<comment type="caution">
    <text evidence="2">The sequence shown here is derived from an EMBL/GenBank/DDBJ whole genome shotgun (WGS) entry which is preliminary data.</text>
</comment>
<organism evidence="2 3">
    <name type="scientific">Clostridium porci</name>
    <dbReference type="NCBI Taxonomy" id="2605778"/>
    <lineage>
        <taxon>Bacteria</taxon>
        <taxon>Bacillati</taxon>
        <taxon>Bacillota</taxon>
        <taxon>Clostridia</taxon>
        <taxon>Eubacteriales</taxon>
        <taxon>Clostridiaceae</taxon>
        <taxon>Clostridium</taxon>
    </lineage>
</organism>
<sequence>MKRKVSLCASALCFFTAFLIILSSRTTSEEALASRIAPEILRFHILAESNSSYDQRLKLGVKGLVLDYVHSQAPEKISKNQLILWLNQNKDSIEAMSENWLLDHGAEYPVQLEVTRDYFPTKSYGDMVFPCGMYDALRITIGQGKGRNWWCVLYPTLCYTDPIHAVVPEPSRKTLASLLAEDDYNALLAPESKVHKKPEVHVRFRLLEVLGIGKKQASSKISSS</sequence>
<dbReference type="EMBL" id="VUMD01000003">
    <property type="protein sequence ID" value="MSS35811.1"/>
    <property type="molecule type" value="Genomic_DNA"/>
</dbReference>
<evidence type="ECO:0000313" key="3">
    <source>
        <dbReference type="Proteomes" id="UP000429958"/>
    </source>
</evidence>
<name>A0A7X2NJF1_9CLOT</name>